<evidence type="ECO:0000259" key="3">
    <source>
        <dbReference type="PROSITE" id="PS51677"/>
    </source>
</evidence>
<dbReference type="CDD" id="cd10948">
    <property type="entry name" value="CE4_BsPdaA_like"/>
    <property type="match status" value="1"/>
</dbReference>
<feature type="domain" description="NodB homology" evidence="3">
    <location>
        <begin position="161"/>
        <end position="340"/>
    </location>
</feature>
<evidence type="ECO:0000313" key="4">
    <source>
        <dbReference type="EMBL" id="ACV62426.1"/>
    </source>
</evidence>
<dbReference type="OrthoDB" id="61520at2"/>
<protein>
    <submittedName>
        <fullName evidence="4">Polysaccharide deacetylase</fullName>
    </submittedName>
</protein>
<accession>C8VW74</accession>
<organism evidence="4 5">
    <name type="scientific">Desulfofarcimen acetoxidans (strain ATCC 49208 / DSM 771 / KCTC 5769 / VKM B-1644 / 5575)</name>
    <name type="common">Desulfotomaculum acetoxidans</name>
    <dbReference type="NCBI Taxonomy" id="485916"/>
    <lineage>
        <taxon>Bacteria</taxon>
        <taxon>Bacillati</taxon>
        <taxon>Bacillota</taxon>
        <taxon>Clostridia</taxon>
        <taxon>Eubacteriales</taxon>
        <taxon>Peptococcaceae</taxon>
        <taxon>Desulfofarcimen</taxon>
    </lineage>
</organism>
<keyword evidence="2" id="KW-1133">Transmembrane helix</keyword>
<feature type="compositionally biased region" description="Polar residues" evidence="1">
    <location>
        <begin position="79"/>
        <end position="94"/>
    </location>
</feature>
<dbReference type="InterPro" id="IPR002509">
    <property type="entry name" value="NODB_dom"/>
</dbReference>
<gene>
    <name evidence="4" type="ordered locus">Dtox_1565</name>
</gene>
<dbReference type="Pfam" id="PF01522">
    <property type="entry name" value="Polysacc_deac_1"/>
    <property type="match status" value="1"/>
</dbReference>
<feature type="compositionally biased region" description="Basic and acidic residues" evidence="1">
    <location>
        <begin position="59"/>
        <end position="78"/>
    </location>
</feature>
<proteinExistence type="predicted"/>
<dbReference type="GO" id="GO:0005975">
    <property type="term" value="P:carbohydrate metabolic process"/>
    <property type="evidence" value="ECO:0007669"/>
    <property type="project" value="InterPro"/>
</dbReference>
<dbReference type="PROSITE" id="PS51677">
    <property type="entry name" value="NODB"/>
    <property type="match status" value="1"/>
</dbReference>
<evidence type="ECO:0000256" key="2">
    <source>
        <dbReference type="SAM" id="Phobius"/>
    </source>
</evidence>
<dbReference type="PANTHER" id="PTHR10587">
    <property type="entry name" value="GLYCOSYL TRANSFERASE-RELATED"/>
    <property type="match status" value="1"/>
</dbReference>
<dbReference type="GO" id="GO:0016020">
    <property type="term" value="C:membrane"/>
    <property type="evidence" value="ECO:0007669"/>
    <property type="project" value="TreeGrafter"/>
</dbReference>
<dbReference type="GO" id="GO:0016810">
    <property type="term" value="F:hydrolase activity, acting on carbon-nitrogen (but not peptide) bonds"/>
    <property type="evidence" value="ECO:0007669"/>
    <property type="project" value="InterPro"/>
</dbReference>
<dbReference type="PANTHER" id="PTHR10587:SF78">
    <property type="entry name" value="PEPTIDOGLYCAN-N-ACETYLMURAMIC ACID DEACETYLASE PDAA"/>
    <property type="match status" value="1"/>
</dbReference>
<sequence>MSKSRKVNSKVFVLISIVAIFLSVGGYYAFEEKGKPLPKSNLSTLSTEKQVYAQPSIEKGQDTKEEVQPQNKEQETKTSKNTVSKSNVSTDSKPNVNTASKSNANAVSKSNVNTDTSGLSNKKLSWYFMPNKNHTLPGFDAVGSKLVNKYNGIYHGDSGSKTLYLTFDEGYEAGYTPKVLDSLKVEGVKATFFITGHYIDSKPDLVKRMVNEGHIVGNHTMTHPSLPSVSDQQFKNELDGVNEKLENLTGMTMNFIRPPEGAYSERTLKLAKDMGYRQVFWSVAFKDWVPTWGTPDGNMQTVLGLIHPGAVILLHPENKANADMLISFIKACRNEGYTFGTLNQL</sequence>
<feature type="transmembrane region" description="Helical" evidence="2">
    <location>
        <begin position="12"/>
        <end position="30"/>
    </location>
</feature>
<name>C8VW74_DESAS</name>
<dbReference type="HOGENOM" id="CLU_021264_12_0_9"/>
<dbReference type="EMBL" id="CP001720">
    <property type="protein sequence ID" value="ACV62426.1"/>
    <property type="molecule type" value="Genomic_DNA"/>
</dbReference>
<evidence type="ECO:0000313" key="5">
    <source>
        <dbReference type="Proteomes" id="UP000002217"/>
    </source>
</evidence>
<dbReference type="STRING" id="485916.Dtox_1565"/>
<dbReference type="InterPro" id="IPR050248">
    <property type="entry name" value="Polysacc_deacetylase_ArnD"/>
</dbReference>
<dbReference type="InterPro" id="IPR014235">
    <property type="entry name" value="Spore_PdaA"/>
</dbReference>
<dbReference type="InterPro" id="IPR011330">
    <property type="entry name" value="Glyco_hydro/deAcase_b/a-brl"/>
</dbReference>
<dbReference type="SUPFAM" id="SSF88713">
    <property type="entry name" value="Glycoside hydrolase/deacetylase"/>
    <property type="match status" value="1"/>
</dbReference>
<evidence type="ECO:0000256" key="1">
    <source>
        <dbReference type="SAM" id="MobiDB-lite"/>
    </source>
</evidence>
<dbReference type="KEGG" id="dae:Dtox_1565"/>
<feature type="compositionally biased region" description="Low complexity" evidence="1">
    <location>
        <begin position="95"/>
        <end position="114"/>
    </location>
</feature>
<keyword evidence="2" id="KW-0472">Membrane</keyword>
<reference evidence="4 5" key="1">
    <citation type="journal article" date="2009" name="Stand. Genomic Sci.">
        <title>Complete genome sequence of Desulfotomaculum acetoxidans type strain (5575).</title>
        <authorList>
            <person name="Spring S."/>
            <person name="Lapidus A."/>
            <person name="Schroder M."/>
            <person name="Gleim D."/>
            <person name="Sims D."/>
            <person name="Meincke L."/>
            <person name="Glavina Del Rio T."/>
            <person name="Tice H."/>
            <person name="Copeland A."/>
            <person name="Cheng J.F."/>
            <person name="Lucas S."/>
            <person name="Chen F."/>
            <person name="Nolan M."/>
            <person name="Bruce D."/>
            <person name="Goodwin L."/>
            <person name="Pitluck S."/>
            <person name="Ivanova N."/>
            <person name="Mavromatis K."/>
            <person name="Mikhailova N."/>
            <person name="Pati A."/>
            <person name="Chen A."/>
            <person name="Palaniappan K."/>
            <person name="Land M."/>
            <person name="Hauser L."/>
            <person name="Chang Y.J."/>
            <person name="Jeffries C.D."/>
            <person name="Chain P."/>
            <person name="Saunders E."/>
            <person name="Brettin T."/>
            <person name="Detter J.C."/>
            <person name="Goker M."/>
            <person name="Bristow J."/>
            <person name="Eisen J.A."/>
            <person name="Markowitz V."/>
            <person name="Hugenholtz P."/>
            <person name="Kyrpides N.C."/>
            <person name="Klenk H.P."/>
            <person name="Han C."/>
        </authorList>
    </citation>
    <scope>NUCLEOTIDE SEQUENCE [LARGE SCALE GENOMIC DNA]</scope>
    <source>
        <strain evidence="5">ATCC 49208 / DSM 771 / VKM B-1644</strain>
    </source>
</reference>
<keyword evidence="5" id="KW-1185">Reference proteome</keyword>
<dbReference type="RefSeq" id="WP_015757138.1">
    <property type="nucleotide sequence ID" value="NC_013216.1"/>
</dbReference>
<dbReference type="Proteomes" id="UP000002217">
    <property type="component" value="Chromosome"/>
</dbReference>
<feature type="region of interest" description="Disordered" evidence="1">
    <location>
        <begin position="54"/>
        <end position="116"/>
    </location>
</feature>
<dbReference type="Gene3D" id="3.20.20.370">
    <property type="entry name" value="Glycoside hydrolase/deacetylase"/>
    <property type="match status" value="1"/>
</dbReference>
<dbReference type="AlphaFoldDB" id="C8VW74"/>
<keyword evidence="2" id="KW-0812">Transmembrane</keyword>
<dbReference type="eggNOG" id="COG0726">
    <property type="taxonomic scope" value="Bacteria"/>
</dbReference>